<gene>
    <name evidence="1" type="ORF">GCM10009839_49860</name>
</gene>
<accession>A0ABP5G8B2</accession>
<proteinExistence type="predicted"/>
<name>A0ABP5G8B2_9ACTN</name>
<dbReference type="EMBL" id="BAAAQN010000031">
    <property type="protein sequence ID" value="GAA2041432.1"/>
    <property type="molecule type" value="Genomic_DNA"/>
</dbReference>
<evidence type="ECO:0000313" key="2">
    <source>
        <dbReference type="Proteomes" id="UP001500751"/>
    </source>
</evidence>
<comment type="caution">
    <text evidence="1">The sequence shown here is derived from an EMBL/GenBank/DDBJ whole genome shotgun (WGS) entry which is preliminary data.</text>
</comment>
<organism evidence="1 2">
    <name type="scientific">Catenulispora yoronensis</name>
    <dbReference type="NCBI Taxonomy" id="450799"/>
    <lineage>
        <taxon>Bacteria</taxon>
        <taxon>Bacillati</taxon>
        <taxon>Actinomycetota</taxon>
        <taxon>Actinomycetes</taxon>
        <taxon>Catenulisporales</taxon>
        <taxon>Catenulisporaceae</taxon>
        <taxon>Catenulispora</taxon>
    </lineage>
</organism>
<protein>
    <submittedName>
        <fullName evidence="1">Uncharacterized protein</fullName>
    </submittedName>
</protein>
<evidence type="ECO:0000313" key="1">
    <source>
        <dbReference type="EMBL" id="GAA2041432.1"/>
    </source>
</evidence>
<dbReference type="RefSeq" id="WP_344668070.1">
    <property type="nucleotide sequence ID" value="NZ_BAAAQN010000031.1"/>
</dbReference>
<keyword evidence="2" id="KW-1185">Reference proteome</keyword>
<sequence length="131" mass="14762">MSEDIGVKRARAGRHLLELVQIIAELLTILPEPIYIARKATLPDAVRTLRDTGDLLSDRITADDKAQYLTWHSVENWVTAAMLLTQGRSLYGPQMGLRSALYHTDLAYDFARQAVVELGADWPPKRFTGQR</sequence>
<dbReference type="Proteomes" id="UP001500751">
    <property type="component" value="Unassembled WGS sequence"/>
</dbReference>
<reference evidence="2" key="1">
    <citation type="journal article" date="2019" name="Int. J. Syst. Evol. Microbiol.">
        <title>The Global Catalogue of Microorganisms (GCM) 10K type strain sequencing project: providing services to taxonomists for standard genome sequencing and annotation.</title>
        <authorList>
            <consortium name="The Broad Institute Genomics Platform"/>
            <consortium name="The Broad Institute Genome Sequencing Center for Infectious Disease"/>
            <person name="Wu L."/>
            <person name="Ma J."/>
        </authorList>
    </citation>
    <scope>NUCLEOTIDE SEQUENCE [LARGE SCALE GENOMIC DNA]</scope>
    <source>
        <strain evidence="2">JCM 16014</strain>
    </source>
</reference>